<organism evidence="1 2">
    <name type="scientific">Dioscorea alata</name>
    <name type="common">Purple yam</name>
    <dbReference type="NCBI Taxonomy" id="55571"/>
    <lineage>
        <taxon>Eukaryota</taxon>
        <taxon>Viridiplantae</taxon>
        <taxon>Streptophyta</taxon>
        <taxon>Embryophyta</taxon>
        <taxon>Tracheophyta</taxon>
        <taxon>Spermatophyta</taxon>
        <taxon>Magnoliopsida</taxon>
        <taxon>Liliopsida</taxon>
        <taxon>Dioscoreales</taxon>
        <taxon>Dioscoreaceae</taxon>
        <taxon>Dioscorea</taxon>
    </lineage>
</organism>
<evidence type="ECO:0000313" key="2">
    <source>
        <dbReference type="Proteomes" id="UP000827976"/>
    </source>
</evidence>
<evidence type="ECO:0000313" key="1">
    <source>
        <dbReference type="EMBL" id="KAH7674154.1"/>
    </source>
</evidence>
<proteinExistence type="predicted"/>
<protein>
    <submittedName>
        <fullName evidence="1">Uncharacterized protein</fullName>
    </submittedName>
</protein>
<name>A0ACB7VJC2_DIOAL</name>
<sequence length="174" mass="19348">MASTTLMAARPTPPFSPSLLQMKQRGAVYVVAVPLRAANGPAQMLVSAAFSLALWDVQHFMVAIKPDPSLAQAFIFDFQPKDPEGFYAAFATAFQRPIPGLILKRVMRRLPKSRCWFVGYSSSDGVDVADKFSEDYPTDLIVGKHDCRNYTNELVEHLTGEQRVLDRLRASLSI</sequence>
<accession>A0ACB7VJC2</accession>
<comment type="caution">
    <text evidence="1">The sequence shown here is derived from an EMBL/GenBank/DDBJ whole genome shotgun (WGS) entry which is preliminary data.</text>
</comment>
<gene>
    <name evidence="1" type="ORF">IHE45_08G053800</name>
</gene>
<dbReference type="EMBL" id="CM037018">
    <property type="protein sequence ID" value="KAH7674154.1"/>
    <property type="molecule type" value="Genomic_DNA"/>
</dbReference>
<reference evidence="2" key="1">
    <citation type="journal article" date="2022" name="Nat. Commun.">
        <title>Chromosome evolution and the genetic basis of agronomically important traits in greater yam.</title>
        <authorList>
            <person name="Bredeson J.V."/>
            <person name="Lyons J.B."/>
            <person name="Oniyinde I.O."/>
            <person name="Okereke N.R."/>
            <person name="Kolade O."/>
            <person name="Nnabue I."/>
            <person name="Nwadili C.O."/>
            <person name="Hribova E."/>
            <person name="Parker M."/>
            <person name="Nwogha J."/>
            <person name="Shu S."/>
            <person name="Carlson J."/>
            <person name="Kariba R."/>
            <person name="Muthemba S."/>
            <person name="Knop K."/>
            <person name="Barton G.J."/>
            <person name="Sherwood A.V."/>
            <person name="Lopez-Montes A."/>
            <person name="Asiedu R."/>
            <person name="Jamnadass R."/>
            <person name="Muchugi A."/>
            <person name="Goodstein D."/>
            <person name="Egesi C.N."/>
            <person name="Featherston J."/>
            <person name="Asfaw A."/>
            <person name="Simpson G.G."/>
            <person name="Dolezel J."/>
            <person name="Hendre P.S."/>
            <person name="Van Deynze A."/>
            <person name="Kumar P.L."/>
            <person name="Obidiegwu J.E."/>
            <person name="Bhattacharjee R."/>
            <person name="Rokhsar D.S."/>
        </authorList>
    </citation>
    <scope>NUCLEOTIDE SEQUENCE [LARGE SCALE GENOMIC DNA]</scope>
    <source>
        <strain evidence="2">cv. TDa95/00328</strain>
    </source>
</reference>
<dbReference type="Proteomes" id="UP000827976">
    <property type="component" value="Chromosome 8"/>
</dbReference>
<keyword evidence="2" id="KW-1185">Reference proteome</keyword>